<keyword evidence="4" id="KW-0547">Nucleotide-binding</keyword>
<dbReference type="GO" id="GO:0005524">
    <property type="term" value="F:ATP binding"/>
    <property type="evidence" value="ECO:0007669"/>
    <property type="project" value="UniProtKB-KW"/>
</dbReference>
<feature type="compositionally biased region" description="Polar residues" evidence="10">
    <location>
        <begin position="535"/>
        <end position="549"/>
    </location>
</feature>
<dbReference type="InterPro" id="IPR027417">
    <property type="entry name" value="P-loop_NTPase"/>
</dbReference>
<evidence type="ECO:0000256" key="4">
    <source>
        <dbReference type="ARBA" id="ARBA00022741"/>
    </source>
</evidence>
<keyword evidence="7 11" id="KW-1133">Transmembrane helix</keyword>
<feature type="domain" description="ABC transporter" evidence="12">
    <location>
        <begin position="1071"/>
        <end position="1307"/>
    </location>
</feature>
<evidence type="ECO:0000256" key="1">
    <source>
        <dbReference type="ARBA" id="ARBA00004141"/>
    </source>
</evidence>
<feature type="compositionally biased region" description="Polar residues" evidence="10">
    <location>
        <begin position="1546"/>
        <end position="1555"/>
    </location>
</feature>
<feature type="transmembrane region" description="Helical" evidence="11">
    <location>
        <begin position="1851"/>
        <end position="1872"/>
    </location>
</feature>
<feature type="transmembrane region" description="Helical" evidence="11">
    <location>
        <begin position="1944"/>
        <end position="1963"/>
    </location>
</feature>
<evidence type="ECO:0000256" key="6">
    <source>
        <dbReference type="ARBA" id="ARBA00022840"/>
    </source>
</evidence>
<reference evidence="13 14" key="1">
    <citation type="submission" date="2020-10" db="EMBL/GenBank/DDBJ databases">
        <authorList>
            <person name="Klimov P.B."/>
            <person name="Dyachkov S.M."/>
            <person name="Chetverikov P.E."/>
        </authorList>
    </citation>
    <scope>NUCLEOTIDE SEQUENCE [LARGE SCALE GENOMIC DNA]</scope>
    <source>
        <strain evidence="13">BMOC 18-1129-001#AD2665</strain>
        <tissue evidence="13">Entire mites</tissue>
    </source>
</reference>
<feature type="transmembrane region" description="Helical" evidence="11">
    <location>
        <begin position="1461"/>
        <end position="1487"/>
    </location>
</feature>
<dbReference type="Pfam" id="PF00005">
    <property type="entry name" value="ABC_tran"/>
    <property type="match status" value="2"/>
</dbReference>
<dbReference type="InterPro" id="IPR026082">
    <property type="entry name" value="ABCA"/>
</dbReference>
<feature type="transmembrane region" description="Helical" evidence="11">
    <location>
        <begin position="1787"/>
        <end position="1809"/>
    </location>
</feature>
<keyword evidence="3 11" id="KW-0812">Transmembrane</keyword>
<evidence type="ECO:0000256" key="3">
    <source>
        <dbReference type="ARBA" id="ARBA00022692"/>
    </source>
</evidence>
<dbReference type="CDD" id="cd03263">
    <property type="entry name" value="ABC_subfamily_A"/>
    <property type="match status" value="2"/>
</dbReference>
<protein>
    <recommendedName>
        <fullName evidence="2">peptidyl-tRNA hydrolase</fullName>
        <ecNumber evidence="2">3.1.1.29</ecNumber>
    </recommendedName>
</protein>
<dbReference type="InterPro" id="IPR002833">
    <property type="entry name" value="PTH2"/>
</dbReference>
<feature type="region of interest" description="Disordered" evidence="10">
    <location>
        <begin position="527"/>
        <end position="559"/>
    </location>
</feature>
<evidence type="ECO:0000256" key="9">
    <source>
        <dbReference type="ARBA" id="ARBA00048707"/>
    </source>
</evidence>
<dbReference type="PROSITE" id="PS50893">
    <property type="entry name" value="ABC_TRANSPORTER_2"/>
    <property type="match status" value="2"/>
</dbReference>
<dbReference type="PANTHER" id="PTHR19229">
    <property type="entry name" value="ATP-BINDING CASSETTE TRANSPORTER SUBFAMILY A ABCA"/>
    <property type="match status" value="1"/>
</dbReference>
<evidence type="ECO:0000313" key="14">
    <source>
        <dbReference type="Proteomes" id="UP000825002"/>
    </source>
</evidence>
<dbReference type="Pfam" id="PF23321">
    <property type="entry name" value="R1_ABCA1"/>
    <property type="match status" value="1"/>
</dbReference>
<proteinExistence type="predicted"/>
<feature type="transmembrane region" description="Helical" evidence="11">
    <location>
        <begin position="916"/>
        <end position="934"/>
    </location>
</feature>
<evidence type="ECO:0000256" key="8">
    <source>
        <dbReference type="ARBA" id="ARBA00023136"/>
    </source>
</evidence>
<feature type="region of interest" description="Disordered" evidence="10">
    <location>
        <begin position="272"/>
        <end position="313"/>
    </location>
</feature>
<feature type="transmembrane region" description="Helical" evidence="11">
    <location>
        <begin position="706"/>
        <end position="726"/>
    </location>
</feature>
<organism evidence="13 14">
    <name type="scientific">Fragariocoptes setiger</name>
    <dbReference type="NCBI Taxonomy" id="1670756"/>
    <lineage>
        <taxon>Eukaryota</taxon>
        <taxon>Metazoa</taxon>
        <taxon>Ecdysozoa</taxon>
        <taxon>Arthropoda</taxon>
        <taxon>Chelicerata</taxon>
        <taxon>Arachnida</taxon>
        <taxon>Acari</taxon>
        <taxon>Acariformes</taxon>
        <taxon>Trombidiformes</taxon>
        <taxon>Prostigmata</taxon>
        <taxon>Eupodina</taxon>
        <taxon>Eriophyoidea</taxon>
        <taxon>Phytoptidae</taxon>
        <taxon>Fragariocoptes</taxon>
    </lineage>
</organism>
<feature type="compositionally biased region" description="Polar residues" evidence="10">
    <location>
        <begin position="272"/>
        <end position="288"/>
    </location>
</feature>
<dbReference type="Pfam" id="PF01981">
    <property type="entry name" value="PTH2"/>
    <property type="match status" value="1"/>
</dbReference>
<feature type="compositionally biased region" description="Acidic residues" evidence="10">
    <location>
        <begin position="290"/>
        <end position="303"/>
    </location>
</feature>
<sequence>MGSLFSSSSGGPLMARATTLVPNSFGLAFGALGDTSHKMVFVVNMDLNMGRGKQCAQVAHAALGLYLHIQEKGTDEYQYKAYMWLEQGQKKIVLKGNNLLHLKELQQEAQAAGLPNFVVSDAGCTQIAPGSKTVLSIFGSNEDSQPRLFNLLHSRSIYRHGDSISKKPSLKLVPFVIPSHQKQNGRSYMNTLVQMGRGFEHVCSHVSSLPWVSSSVASQLTAFRKPPSTKKSDDDEPAAFKGKVSGCCSMLACRSSLTSCTLQDHHIITRSTATTKQKPTCQQSRITANDNDDENENENDDDGGGGGHSEQHYKSATGACTLNAHAAHPSGSQEQTHNIDKDRMVSLTVRQFYALIWKDWVVHRRHYVWTTLEILIPVLVCVMAIFSNSHQGKPRLEPERVFEPDDYDKIYADLTPSRHKLLVAPDTEFTRTLVEHIDDGAVTIEIARDEEELIALIKKEIPISLDQVKRLIPDDSANVTIGGVVIEQPTAVTSIPAASAAANSNQHRISSIRDDKLATSSRLLRSGLDKHRQSQHSASDDNTPTSLNGQQQPQPQPQQDEYVTVIHKTNGKQLKIPLNFKMNIKVKDFRLSWQPFPKKYSLGPFLHSDHYVSTYFIATQIMLSRAYLNVLANYVLTNQSSILSSNANANVTAIATATADSIAQLIPTNDELIGQRIPYPKYVGHKRLRESTLGTFVAGAQKQKPFVLTMDYCITVGFLVTAIFLAKRIVDEKRSRVCDMLRLVGVSDWTYYASHATNTMIIMTIQCVLITFLFTGHIDAPAQNITQTLLFAILVIYCLAAITFILALSTLFTSSTKAIICTSLLWLGLPEVIDRVFKMDSGVIESNGFMAVHENIHLSFCLVPNFALRLINRLLTECDIYGEFYAKKGLYGEYRAIWSNLFTVLPLYHSITVGQIMLAGLVSIGFYAVTIYLINSLADQSLMTGASSSSINTTGNLLSNLLRLPLKILLKLVTCCSSTSSNNNNNNHKNSINHEHNNINLNGCYQQHQGHINSSYIVASTDNLSAFNGHGKLQQSSLTSLSDKETEKEFELKNNNARYFEGAPKAWQCGVSIRNLCKTYFTDSAVLKTIQAVKNVSLDMYYSQILVLLGQNGAGKTTMIDIISGHNRKSSGQIIIDGYDIDTHPELARKRVGFCPQFDVLFERLTVEEHLYFYGLVKGAIGPELKREMQQLLQQSDLIEHRSKLSKALSGGYKRKLSLAIAMIADSRVLILDEPTSGMDPEARRKVWDFLQLIRADRLILMTTHHMEEADALGDRIAVMSAGEVRCCGSSLFLKRAFNAGYHLRISKKKTWSQERFDALIGDKYSLKDKLENCTPHEMMYQFDADETASTLPALFEDLETHKDAVGIFGFGVTVSTMDDVFMKIGLHFNDIEAQEMQAQFNLAHKKTAGASGVGGMKTGESRVNQYYSRAHIERLQGKQLFQQHMRALLAKRYDHARKNWFQIIWVLAISLSCILGIVILLDSIIFKEELTPEWRRSVSIAGFGYGRSTQAVYQFAPPDEPATPSFLSPSSTPNDTSTTSAPVTGPSTTISPVSVRSKRQENNNINNNQSSNYQLDMEQFFEHWRQEAKLEGINDILTYKDINSEMIDLLTEQFADFRERYIVGGEKHGKKYIAWYNGEATHAFPISVNMMINSVLRNVAGHIQGDHPIKRSRVSLTHHALAQINTLIAFLPHLGRLINLVFLPFSLAFITSYFVIFPTHERVTKSKHLQLMTGVSARTFWLSHFLFDLAIYAAYTTMVLGIYFVWDRIINDRKIYFANFEHSVALFALVSLFIFAALPLAYIFSFLAKKPTSAFSSFCVLTILTGTATLTLISLYELKYEANASATMQTLFSIFLWTSRLIPSVSLLIGLQKLFALNTTRSICINISTEVLDLLCKYVDSPLVDEELRVLKPERCCKAVCGDECFNQWPFFWTGWFGINTELMMLVVDAALLWFILTLIECQTIRQRIWSMLTPSHSLNKLKSTMSRWSANYRWKIPHFVDNQDLCHENSRIEKIIQQSAMNQYSMVVGNLTKVYSGDFHAVDNLSFAVDKQEFFGLLGVNGAGKSTTFKMLTGELSPTHGNSWIGADDLQSSRHRYLKQIGYCPQNDALIDNLSGIEMLTLFARLRGVPEHYIEDLVRDSVNKLGLTRIATINCNNYSGGNKRRLSVGIALIGAPAVVFLDEPTSGVDPRSRRRLWSTLIEFQAQTKSAIVMTSHSMNECECLCDRVAIMVGGQFQVLGSIQYLRTRLGQGFSLILKLKPENLNKLVDLNSIAKDIHNYMTTVFEKITLKDVHQTLISYHISPSDQLSWSKMLTKLEKAKSDLDLEDYQITSDTSLESIFLTLAKGGPKR</sequence>
<keyword evidence="6 13" id="KW-0067">ATP-binding</keyword>
<feature type="transmembrane region" description="Helical" evidence="11">
    <location>
        <begin position="760"/>
        <end position="778"/>
    </location>
</feature>
<dbReference type="EC" id="3.1.1.29" evidence="2"/>
<feature type="compositionally biased region" description="Low complexity" evidence="10">
    <location>
        <begin position="1529"/>
        <end position="1543"/>
    </location>
</feature>
<feature type="domain" description="ABC transporter" evidence="12">
    <location>
        <begin position="2028"/>
        <end position="2260"/>
    </location>
</feature>
<dbReference type="PROSITE" id="PS00211">
    <property type="entry name" value="ABC_TRANSPORTER_1"/>
    <property type="match status" value="1"/>
</dbReference>
<dbReference type="InterPro" id="IPR003439">
    <property type="entry name" value="ABC_transporter-like_ATP-bd"/>
</dbReference>
<keyword evidence="5" id="KW-0378">Hydrolase</keyword>
<dbReference type="InterPro" id="IPR017871">
    <property type="entry name" value="ABC_transporter-like_CS"/>
</dbReference>
<feature type="compositionally biased region" description="Low complexity" evidence="10">
    <location>
        <begin position="550"/>
        <end position="559"/>
    </location>
</feature>
<evidence type="ECO:0000256" key="7">
    <source>
        <dbReference type="ARBA" id="ARBA00022989"/>
    </source>
</evidence>
<keyword evidence="8 11" id="KW-0472">Membrane</keyword>
<dbReference type="InterPro" id="IPR013525">
    <property type="entry name" value="ABC2_TM"/>
</dbReference>
<evidence type="ECO:0000256" key="5">
    <source>
        <dbReference type="ARBA" id="ARBA00022801"/>
    </source>
</evidence>
<dbReference type="NCBIfam" id="TIGR00283">
    <property type="entry name" value="arch_pth2"/>
    <property type="match status" value="1"/>
</dbReference>
<feature type="region of interest" description="Disordered" evidence="10">
    <location>
        <begin position="1522"/>
        <end position="1572"/>
    </location>
</feature>
<evidence type="ECO:0000256" key="11">
    <source>
        <dbReference type="SAM" id="Phobius"/>
    </source>
</evidence>
<dbReference type="Gene3D" id="3.40.1490.10">
    <property type="entry name" value="Bit1"/>
    <property type="match status" value="1"/>
</dbReference>
<dbReference type="EMBL" id="JAIFTH010000656">
    <property type="protein sequence ID" value="KAG9509130.1"/>
    <property type="molecule type" value="Genomic_DNA"/>
</dbReference>
<evidence type="ECO:0000313" key="13">
    <source>
        <dbReference type="EMBL" id="KAG9509130.1"/>
    </source>
</evidence>
<dbReference type="SUPFAM" id="SSF52540">
    <property type="entry name" value="P-loop containing nucleoside triphosphate hydrolases"/>
    <property type="match status" value="2"/>
</dbReference>
<evidence type="ECO:0000256" key="2">
    <source>
        <dbReference type="ARBA" id="ARBA00013260"/>
    </source>
</evidence>
<dbReference type="SUPFAM" id="SSF102462">
    <property type="entry name" value="Peptidyl-tRNA hydrolase II"/>
    <property type="match status" value="1"/>
</dbReference>
<evidence type="ECO:0000256" key="10">
    <source>
        <dbReference type="SAM" id="MobiDB-lite"/>
    </source>
</evidence>
<dbReference type="PANTHER" id="PTHR19229:SF250">
    <property type="entry name" value="ABC TRANSPORTER DOMAIN-CONTAINING PROTEIN-RELATED"/>
    <property type="match status" value="1"/>
</dbReference>
<dbReference type="Gene3D" id="3.40.50.300">
    <property type="entry name" value="P-loop containing nucleotide triphosphate hydrolases"/>
    <property type="match status" value="2"/>
</dbReference>
<dbReference type="Pfam" id="PF12698">
    <property type="entry name" value="ABC2_membrane_3"/>
    <property type="match status" value="2"/>
</dbReference>
<feature type="transmembrane region" description="Helical" evidence="11">
    <location>
        <begin position="1741"/>
        <end position="1767"/>
    </location>
</feature>
<keyword evidence="14" id="KW-1185">Reference proteome</keyword>
<dbReference type="InterPro" id="IPR023476">
    <property type="entry name" value="Pep_tRNA_hydro_II_dom_sf"/>
</dbReference>
<feature type="transmembrane region" description="Helical" evidence="11">
    <location>
        <begin position="790"/>
        <end position="812"/>
    </location>
</feature>
<feature type="transmembrane region" description="Helical" evidence="11">
    <location>
        <begin position="1815"/>
        <end position="1839"/>
    </location>
</feature>
<dbReference type="InterPro" id="IPR056264">
    <property type="entry name" value="R2_ABCA1-4-like"/>
</dbReference>
<dbReference type="SMART" id="SM00382">
    <property type="entry name" value="AAA"/>
    <property type="match status" value="2"/>
</dbReference>
<gene>
    <name evidence="13" type="primary">ABCA3</name>
    <name evidence="13" type="ORF">GZH46_02360</name>
</gene>
<dbReference type="InterPro" id="IPR003593">
    <property type="entry name" value="AAA+_ATPase"/>
</dbReference>
<comment type="caution">
    <text evidence="13">The sequence shown here is derived from an EMBL/GenBank/DDBJ whole genome shotgun (WGS) entry which is preliminary data.</text>
</comment>
<feature type="transmembrane region" description="Helical" evidence="11">
    <location>
        <begin position="1698"/>
        <end position="1721"/>
    </location>
</feature>
<comment type="subcellular location">
    <subcellularLocation>
        <location evidence="1">Membrane</location>
        <topology evidence="1">Multi-pass membrane protein</topology>
    </subcellularLocation>
</comment>
<accession>A0ABQ7S7B0</accession>
<comment type="catalytic activity">
    <reaction evidence="9">
        <text>an N-acyl-L-alpha-aminoacyl-tRNA + H2O = an N-acyl-L-amino acid + a tRNA + H(+)</text>
        <dbReference type="Rhea" id="RHEA:54448"/>
        <dbReference type="Rhea" id="RHEA-COMP:10123"/>
        <dbReference type="Rhea" id="RHEA-COMP:13883"/>
        <dbReference type="ChEBI" id="CHEBI:15377"/>
        <dbReference type="ChEBI" id="CHEBI:15378"/>
        <dbReference type="ChEBI" id="CHEBI:59874"/>
        <dbReference type="ChEBI" id="CHEBI:78442"/>
        <dbReference type="ChEBI" id="CHEBI:138191"/>
        <dbReference type="EC" id="3.1.1.29"/>
    </reaction>
</comment>
<feature type="compositionally biased region" description="Low complexity" evidence="10">
    <location>
        <begin position="1563"/>
        <end position="1572"/>
    </location>
</feature>
<dbReference type="Proteomes" id="UP000825002">
    <property type="component" value="Unassembled WGS sequence"/>
</dbReference>
<evidence type="ECO:0000259" key="12">
    <source>
        <dbReference type="PROSITE" id="PS50893"/>
    </source>
</evidence>
<name>A0ABQ7S7B0_9ACAR</name>